<name>A0ABQ9GDT3_9NEOP</name>
<accession>A0ABQ9GDT3</accession>
<feature type="coiled-coil region" evidence="1">
    <location>
        <begin position="671"/>
        <end position="701"/>
    </location>
</feature>
<evidence type="ECO:0000256" key="1">
    <source>
        <dbReference type="SAM" id="Coils"/>
    </source>
</evidence>
<evidence type="ECO:0000313" key="4">
    <source>
        <dbReference type="Proteomes" id="UP001159363"/>
    </source>
</evidence>
<keyword evidence="4" id="KW-1185">Reference proteome</keyword>
<dbReference type="EMBL" id="JARBHB010000013">
    <property type="protein sequence ID" value="KAJ8869696.1"/>
    <property type="molecule type" value="Genomic_DNA"/>
</dbReference>
<dbReference type="Proteomes" id="UP001159363">
    <property type="component" value="Chromosome 12"/>
</dbReference>
<feature type="coiled-coil region" evidence="1">
    <location>
        <begin position="293"/>
        <end position="357"/>
    </location>
</feature>
<protein>
    <submittedName>
        <fullName evidence="3">Uncharacterized protein</fullName>
    </submittedName>
</protein>
<evidence type="ECO:0000256" key="2">
    <source>
        <dbReference type="SAM" id="MobiDB-lite"/>
    </source>
</evidence>
<sequence>MERRWNERAGETGSTARKPAGSETVGDRTRIALENAQHVEMFQEQFNTLNCHVKSLVLKLHATEEKLTVALHQDEMMKHLVHTLEKRKAVIHLEEKMDSLEMDRSQHLNTITMLENKIKEMNESFDKELVSREEHIEDLQQEVEELEKDREQLISINGDVAGEIQECQSRIECLSLAVDKVMESLTGQTLEKENMTAQDAVTSTPRPQVLSQPEKFQSCLSVLSEVRERVTERTANAQQVNRLTGCSQITCTSAVTTTEYSRQNCVCTADDNVVTSAMNTVEDIKAQLRATVVEEMKNRNQEHIAMSKAQEAESELKEKCEELGKIRLELKVAKNKHSSVKRELHELKQQNRHLVKDLSDAGDTMKRTDHEKTNLQHDVEKGLRTIRKQCNMIKELKNTIKNLSKMSHERSATTKFEPKSSRGIQEKAYAQVTMKMPPHKVANKYQSSTESAQDTAGNINLAYIYIYIYIYLILKYFNSCYAITTFYFPLPADHSPSGSNSADDGAYRYEQIKSELELRMKIMESLHHTEVENLNRVHKENVTSLKKAYERESAKERKMYEELVGKQQEMHEEQINELNQLRDSELSFLWDNRERECISEETQTPEDWTGTLAAGEEVSPAQDNGSTDPVTAKGSILLIEENTSDVRVKVSEQQHAEEVDSLKIDHARKLAEITEELRNSLAEEEASLENQLQALRKGNEQKLLWLKTKYRSEMKHENEKFNHCRRGVLEYANKSLSVSKTEVVEIKPSG</sequence>
<feature type="coiled-coil region" evidence="1">
    <location>
        <begin position="97"/>
        <end position="156"/>
    </location>
</feature>
<evidence type="ECO:0000313" key="3">
    <source>
        <dbReference type="EMBL" id="KAJ8869696.1"/>
    </source>
</evidence>
<feature type="region of interest" description="Disordered" evidence="2">
    <location>
        <begin position="1"/>
        <end position="26"/>
    </location>
</feature>
<comment type="caution">
    <text evidence="3">The sequence shown here is derived from an EMBL/GenBank/DDBJ whole genome shotgun (WGS) entry which is preliminary data.</text>
</comment>
<reference evidence="3 4" key="1">
    <citation type="submission" date="2023-02" db="EMBL/GenBank/DDBJ databases">
        <title>LHISI_Scaffold_Assembly.</title>
        <authorList>
            <person name="Stuart O.P."/>
            <person name="Cleave R."/>
            <person name="Magrath M.J.L."/>
            <person name="Mikheyev A.S."/>
        </authorList>
    </citation>
    <scope>NUCLEOTIDE SEQUENCE [LARGE SCALE GENOMIC DNA]</scope>
    <source>
        <strain evidence="3">Daus_M_001</strain>
        <tissue evidence="3">Leg muscle</tissue>
    </source>
</reference>
<feature type="compositionally biased region" description="Basic and acidic residues" evidence="2">
    <location>
        <begin position="1"/>
        <end position="10"/>
    </location>
</feature>
<keyword evidence="1" id="KW-0175">Coiled coil</keyword>
<organism evidence="3 4">
    <name type="scientific">Dryococelus australis</name>
    <dbReference type="NCBI Taxonomy" id="614101"/>
    <lineage>
        <taxon>Eukaryota</taxon>
        <taxon>Metazoa</taxon>
        <taxon>Ecdysozoa</taxon>
        <taxon>Arthropoda</taxon>
        <taxon>Hexapoda</taxon>
        <taxon>Insecta</taxon>
        <taxon>Pterygota</taxon>
        <taxon>Neoptera</taxon>
        <taxon>Polyneoptera</taxon>
        <taxon>Phasmatodea</taxon>
        <taxon>Verophasmatodea</taxon>
        <taxon>Anareolatae</taxon>
        <taxon>Phasmatidae</taxon>
        <taxon>Eurycanthinae</taxon>
        <taxon>Dryococelus</taxon>
    </lineage>
</organism>
<proteinExistence type="predicted"/>
<gene>
    <name evidence="3" type="ORF">PR048_028691</name>
</gene>